<name>A0A1D7QJH5_9SPHI</name>
<dbReference type="GO" id="GO:0016787">
    <property type="term" value="F:hydrolase activity"/>
    <property type="evidence" value="ECO:0007669"/>
    <property type="project" value="UniProtKB-KW"/>
</dbReference>
<dbReference type="Proteomes" id="UP000094313">
    <property type="component" value="Chromosome"/>
</dbReference>
<feature type="domain" description="Sulfatase N-terminal" evidence="3">
    <location>
        <begin position="36"/>
        <end position="425"/>
    </location>
</feature>
<evidence type="ECO:0000256" key="2">
    <source>
        <dbReference type="ARBA" id="ARBA00022801"/>
    </source>
</evidence>
<dbReference type="InterPro" id="IPR024607">
    <property type="entry name" value="Sulfatase_CS"/>
</dbReference>
<dbReference type="PANTHER" id="PTHR43751">
    <property type="entry name" value="SULFATASE"/>
    <property type="match status" value="1"/>
</dbReference>
<evidence type="ECO:0000259" key="3">
    <source>
        <dbReference type="Pfam" id="PF00884"/>
    </source>
</evidence>
<dbReference type="OrthoDB" id="9764377at2"/>
<accession>A0A1D7QJH5</accession>
<protein>
    <submittedName>
        <fullName evidence="4">Sulfatase</fullName>
    </submittedName>
</protein>
<organism evidence="4 5">
    <name type="scientific">Pedobacter steynii</name>
    <dbReference type="NCBI Taxonomy" id="430522"/>
    <lineage>
        <taxon>Bacteria</taxon>
        <taxon>Pseudomonadati</taxon>
        <taxon>Bacteroidota</taxon>
        <taxon>Sphingobacteriia</taxon>
        <taxon>Sphingobacteriales</taxon>
        <taxon>Sphingobacteriaceae</taxon>
        <taxon>Pedobacter</taxon>
    </lineage>
</organism>
<dbReference type="Pfam" id="PF00884">
    <property type="entry name" value="Sulfatase"/>
    <property type="match status" value="1"/>
</dbReference>
<dbReference type="InterPro" id="IPR052701">
    <property type="entry name" value="GAG_Ulvan_Degrading_Sulfatases"/>
</dbReference>
<sequence length="706" mass="78941">MIKTTWRATVVSFLLSVTLFPAEIKAQSVKPIVAPPNIIFILTDDLGYGDIGVFFQNQRKQNGNKAFPFQLSPNLDQMAASGAKFTHQYSNAPVCAPSRASFITGMNQGNAKVRDNQFDKQIEENHTIATMLKAAGYSTAAIGKWGLQGETKEEPNWPAHPSKRGFDQFFGYMRHADGHEHYPYEGLYRGEKQVWDNYTDVAAGLSKCYTTDLWTAYAKKWIVSHQRGEEAKNPFFMFLAYDAPHAVLELPTQAYPKGGGLKGGLQWKGKKGEMINTASGEIDTYVHPDYAWATYDDDQNAATPELAWPDTYKRYATANRRIDDAVGDLSQLLKDLNIADNTLIIFTSDNGPSIESYLPKGFAANSPEFFGSFGPFDGIKRDVWEGGLRMPTLASWPARIPGAKTISSASMLSDWMATFADAANIPAPARTDGVSLLPSLTGKGKQEQGQVYVEYTEGGRTPDFKSFEESRRGRKREQMQMIRIGDLVGVRYQIRSASDDFEIYNVVSDPKERRNLAIEPAYRQVQEKMKAKVLQNRRVDAEAPRPYDSTAVPAGVLLSKVMQPGLSWKFFKGNFPWVVSEKGRKFFKQGHATDLKSVPAFASKGMVLYEGYLKILKEGSYTFSLQTKGKAYVRLHEAELLDADFGYLPGKEIFTTVRLKAGYHPVKIYVSGEQGGPDKIMLKYKEAASDWSLLSNKNIYYVNKLL</sequence>
<dbReference type="EMBL" id="CP017141">
    <property type="protein sequence ID" value="AOM78822.1"/>
    <property type="molecule type" value="Genomic_DNA"/>
</dbReference>
<reference evidence="4 5" key="1">
    <citation type="submission" date="2016-08" db="EMBL/GenBank/DDBJ databases">
        <authorList>
            <person name="Seilhamer J.J."/>
        </authorList>
    </citation>
    <scope>NUCLEOTIDE SEQUENCE [LARGE SCALE GENOMIC DNA]</scope>
    <source>
        <strain evidence="4 5">DX4</strain>
    </source>
</reference>
<evidence type="ECO:0000313" key="4">
    <source>
        <dbReference type="EMBL" id="AOM78822.1"/>
    </source>
</evidence>
<gene>
    <name evidence="4" type="ORF">BFS30_17570</name>
</gene>
<keyword evidence="2" id="KW-0378">Hydrolase</keyword>
<dbReference type="InterPro" id="IPR017850">
    <property type="entry name" value="Alkaline_phosphatase_core_sf"/>
</dbReference>
<dbReference type="InterPro" id="IPR000917">
    <property type="entry name" value="Sulfatase_N"/>
</dbReference>
<dbReference type="PROSITE" id="PS00523">
    <property type="entry name" value="SULFATASE_1"/>
    <property type="match status" value="1"/>
</dbReference>
<proteinExistence type="inferred from homology"/>
<dbReference type="Gene3D" id="2.60.120.380">
    <property type="match status" value="1"/>
</dbReference>
<keyword evidence="5" id="KW-1185">Reference proteome</keyword>
<dbReference type="KEGG" id="psty:BFS30_17570"/>
<comment type="similarity">
    <text evidence="1">Belongs to the sulfatase family.</text>
</comment>
<dbReference type="SUPFAM" id="SSF53649">
    <property type="entry name" value="Alkaline phosphatase-like"/>
    <property type="match status" value="1"/>
</dbReference>
<dbReference type="PANTHER" id="PTHR43751:SF3">
    <property type="entry name" value="SULFATASE N-TERMINAL DOMAIN-CONTAINING PROTEIN"/>
    <property type="match status" value="1"/>
</dbReference>
<dbReference type="Gene3D" id="3.40.720.10">
    <property type="entry name" value="Alkaline Phosphatase, subunit A"/>
    <property type="match status" value="1"/>
</dbReference>
<evidence type="ECO:0000256" key="1">
    <source>
        <dbReference type="ARBA" id="ARBA00008779"/>
    </source>
</evidence>
<dbReference type="RefSeq" id="WP_069380486.1">
    <property type="nucleotide sequence ID" value="NZ_CP017141.1"/>
</dbReference>
<dbReference type="AlphaFoldDB" id="A0A1D7QJH5"/>
<evidence type="ECO:0000313" key="5">
    <source>
        <dbReference type="Proteomes" id="UP000094313"/>
    </source>
</evidence>